<accession>A0ABV4BBZ6</accession>
<evidence type="ECO:0000313" key="10">
    <source>
        <dbReference type="Proteomes" id="UP001564408"/>
    </source>
</evidence>
<dbReference type="InterPro" id="IPR051329">
    <property type="entry name" value="NIR_SIR_4Fe-4S"/>
</dbReference>
<dbReference type="PANTHER" id="PTHR32439">
    <property type="entry name" value="FERREDOXIN--NITRITE REDUCTASE, CHLOROPLASTIC"/>
    <property type="match status" value="1"/>
</dbReference>
<evidence type="ECO:0000256" key="2">
    <source>
        <dbReference type="ARBA" id="ARBA00022617"/>
    </source>
</evidence>
<dbReference type="InterPro" id="IPR005117">
    <property type="entry name" value="NiRdtase/SiRdtase_haem-b_fer"/>
</dbReference>
<feature type="domain" description="Nitrite/Sulfite reductase ferredoxin-like" evidence="8">
    <location>
        <begin position="347"/>
        <end position="396"/>
    </location>
</feature>
<dbReference type="EC" id="1.8.7.1" evidence="9"/>
<gene>
    <name evidence="9" type="ORF">ABC977_06330</name>
</gene>
<keyword evidence="2" id="KW-0349">Heme</keyword>
<dbReference type="InterPro" id="IPR006067">
    <property type="entry name" value="NO2/SO3_Rdtase_4Fe4S_dom"/>
</dbReference>
<feature type="domain" description="Nitrite/sulphite reductase 4Fe-4S" evidence="7">
    <location>
        <begin position="119"/>
        <end position="271"/>
    </location>
</feature>
<dbReference type="GO" id="GO:0050311">
    <property type="term" value="F:sulfite reductase (ferredoxin) activity"/>
    <property type="evidence" value="ECO:0007669"/>
    <property type="project" value="UniProtKB-EC"/>
</dbReference>
<proteinExistence type="predicted"/>
<dbReference type="EMBL" id="JBDKXB010000005">
    <property type="protein sequence ID" value="MEY6432026.1"/>
    <property type="molecule type" value="Genomic_DNA"/>
</dbReference>
<dbReference type="SUPFAM" id="SSF56014">
    <property type="entry name" value="Nitrite and sulphite reductase 4Fe-4S domain-like"/>
    <property type="match status" value="2"/>
</dbReference>
<dbReference type="InterPro" id="IPR045854">
    <property type="entry name" value="NO2/SO3_Rdtase_4Fe4S_sf"/>
</dbReference>
<comment type="caution">
    <text evidence="9">The sequence shown here is derived from an EMBL/GenBank/DDBJ whole genome shotgun (WGS) entry which is preliminary data.</text>
</comment>
<evidence type="ECO:0000256" key="5">
    <source>
        <dbReference type="ARBA" id="ARBA00023004"/>
    </source>
</evidence>
<name>A0ABV4BBZ6_9GAMM</name>
<evidence type="ECO:0000259" key="8">
    <source>
        <dbReference type="Pfam" id="PF03460"/>
    </source>
</evidence>
<reference evidence="9 10" key="1">
    <citation type="submission" date="2024-05" db="EMBL/GenBank/DDBJ databases">
        <title>Genome Sequence and Characterization of the New Strain Purple Sulfur Bacterium of Genus Thioalkalicoccus.</title>
        <authorList>
            <person name="Bryantseva I.A."/>
            <person name="Kyndt J.A."/>
            <person name="Imhoff J.F."/>
        </authorList>
    </citation>
    <scope>NUCLEOTIDE SEQUENCE [LARGE SCALE GENOMIC DNA]</scope>
    <source>
        <strain evidence="9 10">Um2</strain>
    </source>
</reference>
<evidence type="ECO:0000259" key="7">
    <source>
        <dbReference type="Pfam" id="PF01077"/>
    </source>
</evidence>
<dbReference type="RefSeq" id="WP_369666400.1">
    <property type="nucleotide sequence ID" value="NZ_JBDKXB010000005.1"/>
</dbReference>
<keyword evidence="6" id="KW-0411">Iron-sulfur</keyword>
<dbReference type="Pfam" id="PF01077">
    <property type="entry name" value="NIR_SIR"/>
    <property type="match status" value="2"/>
</dbReference>
<evidence type="ECO:0000256" key="1">
    <source>
        <dbReference type="ARBA" id="ARBA00022485"/>
    </source>
</evidence>
<dbReference type="Pfam" id="PF03460">
    <property type="entry name" value="NIR_SIR_ferr"/>
    <property type="match status" value="2"/>
</dbReference>
<evidence type="ECO:0000313" key="9">
    <source>
        <dbReference type="EMBL" id="MEY6432026.1"/>
    </source>
</evidence>
<dbReference type="SUPFAM" id="SSF55124">
    <property type="entry name" value="Nitrite/Sulfite reductase N-terminal domain-like"/>
    <property type="match status" value="2"/>
</dbReference>
<dbReference type="InterPro" id="IPR006066">
    <property type="entry name" value="NO2/SO3_Rdtase_FeS/sirohaem_BS"/>
</dbReference>
<feature type="domain" description="Nitrite/Sulfite reductase ferredoxin-like" evidence="8">
    <location>
        <begin position="53"/>
        <end position="111"/>
    </location>
</feature>
<keyword evidence="4 9" id="KW-0560">Oxidoreductase</keyword>
<evidence type="ECO:0000256" key="4">
    <source>
        <dbReference type="ARBA" id="ARBA00023002"/>
    </source>
</evidence>
<dbReference type="PANTHER" id="PTHR32439:SF9">
    <property type="entry name" value="BLR3264 PROTEIN"/>
    <property type="match status" value="1"/>
</dbReference>
<protein>
    <submittedName>
        <fullName evidence="9">Nitrite/sulfite reductase</fullName>
        <ecNumber evidence="9">1.8.7.1</ecNumber>
    </submittedName>
</protein>
<feature type="domain" description="Nitrite/sulphite reductase 4Fe-4S" evidence="7">
    <location>
        <begin position="411"/>
        <end position="550"/>
    </location>
</feature>
<keyword evidence="3" id="KW-0479">Metal-binding</keyword>
<evidence type="ECO:0000256" key="6">
    <source>
        <dbReference type="ARBA" id="ARBA00023014"/>
    </source>
</evidence>
<evidence type="ECO:0000256" key="3">
    <source>
        <dbReference type="ARBA" id="ARBA00022723"/>
    </source>
</evidence>
<dbReference type="Proteomes" id="UP001564408">
    <property type="component" value="Unassembled WGS sequence"/>
</dbReference>
<dbReference type="Gene3D" id="3.30.413.10">
    <property type="entry name" value="Sulfite Reductase Hemoprotein, domain 1"/>
    <property type="match status" value="2"/>
</dbReference>
<dbReference type="Gene3D" id="3.90.480.20">
    <property type="match status" value="2"/>
</dbReference>
<dbReference type="InterPro" id="IPR036136">
    <property type="entry name" value="Nit/Sulf_reduc_fer-like_dom_sf"/>
</dbReference>
<organism evidence="9 10">
    <name type="scientific">Thioalkalicoccus limnaeus</name>
    <dbReference type="NCBI Taxonomy" id="120681"/>
    <lineage>
        <taxon>Bacteria</taxon>
        <taxon>Pseudomonadati</taxon>
        <taxon>Pseudomonadota</taxon>
        <taxon>Gammaproteobacteria</taxon>
        <taxon>Chromatiales</taxon>
        <taxon>Chromatiaceae</taxon>
        <taxon>Thioalkalicoccus</taxon>
    </lineage>
</organism>
<keyword evidence="10" id="KW-1185">Reference proteome</keyword>
<sequence length="586" mass="64913">MERYTPDEQQRIDARLTGFLDQLAQYQAGTLSEDAFRPLRLRNGLYFMREAPMLRVAIPYGRLASRQLRRLARIARQYDRGYAHLTTRQNVQLHWVTLADLPAILTELAEVGLYSIQTSGPTIRNITTDALAGAAADERADPRPWCEILRRWSLMHPAFDNLPGKFKIAVTGSPLDRALIRVHDLGFELHHDADGALGFRVVIGGGLGRNPALAEEIEDFLPWPHLRSYAEAVLRVYDRLGRRGIPYKTRLKTLVQTVGRDQIQHLVRQEWAGLADGRLTLSEAELSQVEALFAPPAYRPDPRDDIRYHRHLAANPAFAAWVQRNTQAHRETGFALVTLSTKGPATAPGDLTTEQMEQVARWAEAYSFGEVRVTREQNLVLAHVAQRDLFALWEQALRAGLAEPHRGLATDITACPGGRYCDLAKAETASLARAIQHRLADPALIQDIGELTLNVSGCVNGCAHHGVAQIGLRGVEKGGQDGFQIALGGETGQVTHLAEILGPALAAAEIPGAVARLIETYQQLRHPREPFIDTLRRVGLPRFREAVYAPLTPHLPGRHRLAPAGQSFQPTHEIGAARCMRIGHGN</sequence>
<keyword evidence="1" id="KW-0004">4Fe-4S</keyword>
<keyword evidence="5" id="KW-0408">Iron</keyword>
<dbReference type="PRINTS" id="PR00397">
    <property type="entry name" value="SIROHAEM"/>
</dbReference>